<keyword evidence="2" id="KW-1185">Reference proteome</keyword>
<dbReference type="EMBL" id="JBHSAP010000018">
    <property type="protein sequence ID" value="MFC4077874.1"/>
    <property type="molecule type" value="Genomic_DNA"/>
</dbReference>
<accession>A0ABV8JKM2</accession>
<reference evidence="2" key="1">
    <citation type="journal article" date="2019" name="Int. J. Syst. Evol. Microbiol.">
        <title>The Global Catalogue of Microorganisms (GCM) 10K type strain sequencing project: providing services to taxonomists for standard genome sequencing and annotation.</title>
        <authorList>
            <consortium name="The Broad Institute Genomics Platform"/>
            <consortium name="The Broad Institute Genome Sequencing Center for Infectious Disease"/>
            <person name="Wu L."/>
            <person name="Ma J."/>
        </authorList>
    </citation>
    <scope>NUCLEOTIDE SEQUENCE [LARGE SCALE GENOMIC DNA]</scope>
    <source>
        <strain evidence="2">IBRC-M 10813</strain>
    </source>
</reference>
<evidence type="ECO:0000313" key="2">
    <source>
        <dbReference type="Proteomes" id="UP001595843"/>
    </source>
</evidence>
<dbReference type="InterPro" id="IPR007546">
    <property type="entry name" value="DUF503"/>
</dbReference>
<protein>
    <submittedName>
        <fullName evidence="1">DUF503 domain-containing protein</fullName>
    </submittedName>
</protein>
<comment type="caution">
    <text evidence="1">The sequence shown here is derived from an EMBL/GenBank/DDBJ whole genome shotgun (WGS) entry which is preliminary data.</text>
</comment>
<dbReference type="InterPro" id="IPR036746">
    <property type="entry name" value="TT1725-like_sf"/>
</dbReference>
<name>A0ABV8JKM2_9BACL</name>
<dbReference type="Gene3D" id="3.30.70.1120">
    <property type="entry name" value="TT1725-like"/>
    <property type="match status" value="1"/>
</dbReference>
<proteinExistence type="predicted"/>
<dbReference type="SUPFAM" id="SSF103007">
    <property type="entry name" value="Hypothetical protein TT1725"/>
    <property type="match status" value="1"/>
</dbReference>
<dbReference type="PANTHER" id="PTHR36441">
    <property type="entry name" value="HYPOTHETICAL CYTOSOLIC PROTEIN"/>
    <property type="match status" value="1"/>
</dbReference>
<sequence length="93" mass="10357">MVIGVLECRCRIPGAHSLKEKRRAVKSGLERIRHRFNLSAAETGSQDDRQFAVLAVGGVASDKRILERELTLALNLLENNEALEIIEAEISFL</sequence>
<dbReference type="RefSeq" id="WP_380705710.1">
    <property type="nucleotide sequence ID" value="NZ_JBHSAP010000018.1"/>
</dbReference>
<evidence type="ECO:0000313" key="1">
    <source>
        <dbReference type="EMBL" id="MFC4077874.1"/>
    </source>
</evidence>
<dbReference type="Proteomes" id="UP001595843">
    <property type="component" value="Unassembled WGS sequence"/>
</dbReference>
<gene>
    <name evidence="1" type="ORF">ACFOUO_13820</name>
</gene>
<dbReference type="Pfam" id="PF04456">
    <property type="entry name" value="DUF503"/>
    <property type="match status" value="1"/>
</dbReference>
<dbReference type="PANTHER" id="PTHR36441:SF1">
    <property type="entry name" value="DUF503 DOMAIN-CONTAINING PROTEIN"/>
    <property type="match status" value="1"/>
</dbReference>
<organism evidence="1 2">
    <name type="scientific">Salinithrix halophila</name>
    <dbReference type="NCBI Taxonomy" id="1485204"/>
    <lineage>
        <taxon>Bacteria</taxon>
        <taxon>Bacillati</taxon>
        <taxon>Bacillota</taxon>
        <taxon>Bacilli</taxon>
        <taxon>Bacillales</taxon>
        <taxon>Thermoactinomycetaceae</taxon>
        <taxon>Salinithrix</taxon>
    </lineage>
</organism>